<dbReference type="RefSeq" id="WP_058443789.1">
    <property type="nucleotide sequence ID" value="NZ_CAAAHT010000028.1"/>
</dbReference>
<feature type="compositionally biased region" description="Basic residues" evidence="1">
    <location>
        <begin position="1"/>
        <end position="12"/>
    </location>
</feature>
<dbReference type="Proteomes" id="UP000251942">
    <property type="component" value="Unassembled WGS sequence"/>
</dbReference>
<evidence type="ECO:0000256" key="1">
    <source>
        <dbReference type="SAM" id="MobiDB-lite"/>
    </source>
</evidence>
<name>A0A0W0U5M0_9GAMM</name>
<dbReference type="Proteomes" id="UP000054698">
    <property type="component" value="Unassembled WGS sequence"/>
</dbReference>
<dbReference type="OrthoDB" id="5657197at2"/>
<feature type="region of interest" description="Disordered" evidence="1">
    <location>
        <begin position="1"/>
        <end position="103"/>
    </location>
</feature>
<evidence type="ECO:0000313" key="5">
    <source>
        <dbReference type="Proteomes" id="UP000251942"/>
    </source>
</evidence>
<dbReference type="PATRIC" id="fig|453.4.peg.618"/>
<evidence type="ECO:0000313" key="3">
    <source>
        <dbReference type="EMBL" id="SPX62400.1"/>
    </source>
</evidence>
<dbReference type="EMBL" id="LNYB01000018">
    <property type="protein sequence ID" value="KTD02955.1"/>
    <property type="molecule type" value="Genomic_DNA"/>
</dbReference>
<evidence type="ECO:0000313" key="4">
    <source>
        <dbReference type="Proteomes" id="UP000054698"/>
    </source>
</evidence>
<protein>
    <submittedName>
        <fullName evidence="2">Uncharacterized protein</fullName>
    </submittedName>
</protein>
<keyword evidence="4" id="KW-1185">Reference proteome</keyword>
<reference evidence="3 5" key="2">
    <citation type="submission" date="2018-06" db="EMBL/GenBank/DDBJ databases">
        <authorList>
            <consortium name="Pathogen Informatics"/>
            <person name="Doyle S."/>
        </authorList>
    </citation>
    <scope>NUCLEOTIDE SEQUENCE [LARGE SCALE GENOMIC DNA]</scope>
    <source>
        <strain evidence="3 5">NCTC12022</strain>
    </source>
</reference>
<feature type="compositionally biased region" description="Polar residues" evidence="1">
    <location>
        <begin position="35"/>
        <end position="49"/>
    </location>
</feature>
<gene>
    <name evidence="2" type="ORF">Lfee_0571</name>
    <name evidence="3" type="ORF">NCTC12022_03159</name>
</gene>
<dbReference type="EMBL" id="UASS01000038">
    <property type="protein sequence ID" value="SPX62400.1"/>
    <property type="molecule type" value="Genomic_DNA"/>
</dbReference>
<dbReference type="AlphaFoldDB" id="A0A0W0U5M0"/>
<accession>A0A0W0U5M0</accession>
<reference evidence="2 4" key="1">
    <citation type="submission" date="2015-11" db="EMBL/GenBank/DDBJ databases">
        <title>Genomic analysis of 38 Legionella species identifies large and diverse effector repertoires.</title>
        <authorList>
            <person name="Burstein D."/>
            <person name="Amaro F."/>
            <person name="Zusman T."/>
            <person name="Lifshitz Z."/>
            <person name="Cohen O."/>
            <person name="Gilbert J.A."/>
            <person name="Pupko T."/>
            <person name="Shuman H.A."/>
            <person name="Segal G."/>
        </authorList>
    </citation>
    <scope>NUCLEOTIDE SEQUENCE [LARGE SCALE GENOMIC DNA]</scope>
    <source>
        <strain evidence="2 4">WO-44C</strain>
    </source>
</reference>
<feature type="compositionally biased region" description="Polar residues" evidence="1">
    <location>
        <begin position="78"/>
        <end position="93"/>
    </location>
</feature>
<proteinExistence type="predicted"/>
<organism evidence="2 4">
    <name type="scientific">Legionella feeleii</name>
    <dbReference type="NCBI Taxonomy" id="453"/>
    <lineage>
        <taxon>Bacteria</taxon>
        <taxon>Pseudomonadati</taxon>
        <taxon>Pseudomonadota</taxon>
        <taxon>Gammaproteobacteria</taxon>
        <taxon>Legionellales</taxon>
        <taxon>Legionellaceae</taxon>
        <taxon>Legionella</taxon>
    </lineage>
</organism>
<sequence>MFSKEKSKHPKYKNSQLNQNPEIIFHDQHHESLDNDLQSLSARDISPSSLKGKEKELPVPEDSLGTSKLSRKNYDPKINQTSWHGNVGSSSGNPYPKAAPAESRRRNLFRQAVSKSFSSFFKNKDSSRATEEPEPTEVILEGQRIPLKVFEDNNEVTQGVLTTFEDELTESDDNSLSSPKRHSLLLEDLVNEERNPILYREILAWERLKERGDNLIEILEEYPWHTANSIKSLFDAKLRQKVEQRQVLQIELIRTLCRILHGAFQNYLKQIKEKDPQAEAMKKFLCNAIKSAMRTDLFDEYPPFIRKFLYHDQLSLMPDTLVYDDSMPDFFYRKEFEQRASVQLRSWRFPEAKSYKGLLINTLTFLKDNIDLETYNGILDQLFELIVEVGMGLREINMKTSELLLDLKKPGQVLELKMSEEEKPKRFVALSTQLHMATNVKQEVIKKLVTLIHSEYLAQKLLHPDFKIDLPQCSGLESDIYFPEGSHLLIDIQKTIANFMSEHSKWFKGSSPRSGSVIVTANSRNLAFISEGLANALKNQLMPSGHDLYVGASASNLLF</sequence>
<evidence type="ECO:0000313" key="2">
    <source>
        <dbReference type="EMBL" id="KTD02955.1"/>
    </source>
</evidence>
<feature type="compositionally biased region" description="Basic and acidic residues" evidence="1">
    <location>
        <begin position="24"/>
        <end position="33"/>
    </location>
</feature>